<evidence type="ECO:0000313" key="4">
    <source>
        <dbReference type="Proteomes" id="UP000229334"/>
    </source>
</evidence>
<dbReference type="Proteomes" id="UP000229334">
    <property type="component" value="Unassembled WGS sequence"/>
</dbReference>
<reference evidence="3 4" key="1">
    <citation type="submission" date="2017-09" db="EMBL/GenBank/DDBJ databases">
        <title>Depth-based differentiation of microbial function through sediment-hosted aquifers and enrichment of novel symbionts in the deep terrestrial subsurface.</title>
        <authorList>
            <person name="Probst A.J."/>
            <person name="Ladd B."/>
            <person name="Jarett J.K."/>
            <person name="Geller-Mcgrath D.E."/>
            <person name="Sieber C.M."/>
            <person name="Emerson J.B."/>
            <person name="Anantharaman K."/>
            <person name="Thomas B.C."/>
            <person name="Malmstrom R."/>
            <person name="Stieglmeier M."/>
            <person name="Klingl A."/>
            <person name="Woyke T."/>
            <person name="Ryan C.M."/>
            <person name="Banfield J.F."/>
        </authorList>
    </citation>
    <scope>NUCLEOTIDE SEQUENCE [LARGE SCALE GENOMIC DNA]</scope>
    <source>
        <strain evidence="3">CG22_combo_CG10-13_8_21_14_all_37_9</strain>
    </source>
</reference>
<accession>A0A2H0BL09</accession>
<dbReference type="InterPro" id="IPR006660">
    <property type="entry name" value="Arsenate_reductase-like"/>
</dbReference>
<feature type="domain" description="Glutaredoxin" evidence="2">
    <location>
        <begin position="4"/>
        <end position="63"/>
    </location>
</feature>
<dbReference type="GO" id="GO:0009055">
    <property type="term" value="F:electron transfer activity"/>
    <property type="evidence" value="ECO:0007669"/>
    <property type="project" value="TreeGrafter"/>
</dbReference>
<evidence type="ECO:0000256" key="1">
    <source>
        <dbReference type="PROSITE-ProRule" id="PRU01282"/>
    </source>
</evidence>
<organism evidence="3 4">
    <name type="scientific">Candidatus Vogelbacteria bacterium CG22_combo_CG10-13_8_21_14_all_37_9</name>
    <dbReference type="NCBI Taxonomy" id="1975046"/>
    <lineage>
        <taxon>Bacteria</taxon>
        <taxon>Candidatus Vogeliibacteriota</taxon>
    </lineage>
</organism>
<dbReference type="SUPFAM" id="SSF52833">
    <property type="entry name" value="Thioredoxin-like"/>
    <property type="match status" value="1"/>
</dbReference>
<proteinExistence type="inferred from homology"/>
<dbReference type="EMBL" id="PCSX01000016">
    <property type="protein sequence ID" value="PIP58311.1"/>
    <property type="molecule type" value="Genomic_DNA"/>
</dbReference>
<dbReference type="PROSITE" id="PS51353">
    <property type="entry name" value="ARSC"/>
    <property type="match status" value="1"/>
</dbReference>
<dbReference type="PROSITE" id="PS51354">
    <property type="entry name" value="GLUTAREDOXIN_2"/>
    <property type="match status" value="1"/>
</dbReference>
<dbReference type="AlphaFoldDB" id="A0A2H0BL09"/>
<evidence type="ECO:0000313" key="3">
    <source>
        <dbReference type="EMBL" id="PIP58311.1"/>
    </source>
</evidence>
<dbReference type="InterPro" id="IPR036249">
    <property type="entry name" value="Thioredoxin-like_sf"/>
</dbReference>
<comment type="caution">
    <text evidence="3">The sequence shown here is derived from an EMBL/GenBank/DDBJ whole genome shotgun (WGS) entry which is preliminary data.</text>
</comment>
<evidence type="ECO:0000259" key="2">
    <source>
        <dbReference type="Pfam" id="PF00462"/>
    </source>
</evidence>
<protein>
    <submittedName>
        <fullName evidence="3">NrdH-redoxin</fullName>
    </submittedName>
</protein>
<sequence>MKKVTIYSTPTCGYCKIAKQFFKDKGIDFTEIDVTTDLAGRQALEQKIGRITGVPVITIDEEAVVGFDQAHIAKMLGI</sequence>
<dbReference type="InterPro" id="IPR002109">
    <property type="entry name" value="Glutaredoxin"/>
</dbReference>
<gene>
    <name evidence="3" type="ORF">COX02_00940</name>
</gene>
<dbReference type="CDD" id="cd02976">
    <property type="entry name" value="NrdH"/>
    <property type="match status" value="1"/>
</dbReference>
<comment type="similarity">
    <text evidence="1">Belongs to the ArsC family.</text>
</comment>
<dbReference type="GO" id="GO:0045454">
    <property type="term" value="P:cell redox homeostasis"/>
    <property type="evidence" value="ECO:0007669"/>
    <property type="project" value="TreeGrafter"/>
</dbReference>
<dbReference type="PANTHER" id="PTHR34386">
    <property type="entry name" value="GLUTAREDOXIN"/>
    <property type="match status" value="1"/>
</dbReference>
<name>A0A2H0BL09_9BACT</name>
<dbReference type="Gene3D" id="3.40.30.10">
    <property type="entry name" value="Glutaredoxin"/>
    <property type="match status" value="1"/>
</dbReference>
<dbReference type="PANTHER" id="PTHR34386:SF1">
    <property type="entry name" value="GLUTAREDOXIN-LIKE PROTEIN NRDH"/>
    <property type="match status" value="1"/>
</dbReference>
<dbReference type="Pfam" id="PF00462">
    <property type="entry name" value="Glutaredoxin"/>
    <property type="match status" value="1"/>
</dbReference>
<dbReference type="InterPro" id="IPR051548">
    <property type="entry name" value="Grx-like_ET"/>
</dbReference>